<evidence type="ECO:0000256" key="6">
    <source>
        <dbReference type="RuleBase" id="RU366034"/>
    </source>
</evidence>
<sequence>MSTTPSSFRLPDLLSMCPFTPSMKSDYKEDGKSSLAWFDGFKVLSERKRTMFIHSNADLLVAHTYPYAGNEEYRTCLDFISLLFALDEITDDQNEKDARNTMISFLNTLDGKQCDGSVISRMTASFRDRLLLKIGPRSMRRLVESCRAYIDAVCQEAALRECGKILSLEEYRLLRRENIALRLCFSLFEYCFGFDLPDEVFQDQTFARMFYGAVDMIALANDLYSYNMEQAREGHQCSNIVTVIMKEKKLGLQETIDFVGSAFQNHLADFITDKAALRSFGKDTDADVTRFIGALETWIVGNINWSFATKRYFGRDHEEIRKTLVVKLAPRV</sequence>
<dbReference type="SFLD" id="SFLDS00005">
    <property type="entry name" value="Isoprenoid_Synthase_Type_I"/>
    <property type="match status" value="1"/>
</dbReference>
<dbReference type="GO" id="GO:0010333">
    <property type="term" value="F:terpene synthase activity"/>
    <property type="evidence" value="ECO:0007669"/>
    <property type="project" value="InterPro"/>
</dbReference>
<evidence type="ECO:0000256" key="2">
    <source>
        <dbReference type="ARBA" id="ARBA00006333"/>
    </source>
</evidence>
<evidence type="ECO:0000256" key="3">
    <source>
        <dbReference type="ARBA" id="ARBA00022723"/>
    </source>
</evidence>
<dbReference type="Pfam" id="PF19086">
    <property type="entry name" value="Terpene_syn_C_2"/>
    <property type="match status" value="1"/>
</dbReference>
<accession>A0A286UA46</accession>
<dbReference type="AlphaFoldDB" id="A0A286UA46"/>
<evidence type="ECO:0000313" key="8">
    <source>
        <dbReference type="Proteomes" id="UP000217199"/>
    </source>
</evidence>
<keyword evidence="8" id="KW-1185">Reference proteome</keyword>
<evidence type="ECO:0000256" key="4">
    <source>
        <dbReference type="ARBA" id="ARBA00022842"/>
    </source>
</evidence>
<dbReference type="InterPro" id="IPR008949">
    <property type="entry name" value="Isoprenoid_synthase_dom_sf"/>
</dbReference>
<evidence type="ECO:0000313" key="7">
    <source>
        <dbReference type="EMBL" id="PAV16451.1"/>
    </source>
</evidence>
<dbReference type="GO" id="GO:0046872">
    <property type="term" value="F:metal ion binding"/>
    <property type="evidence" value="ECO:0007669"/>
    <property type="project" value="UniProtKB-KW"/>
</dbReference>
<name>A0A286UA46_9AGAM</name>
<dbReference type="EC" id="4.2.3.-" evidence="6"/>
<keyword evidence="5 6" id="KW-0456">Lyase</keyword>
<dbReference type="GO" id="GO:0008299">
    <property type="term" value="P:isoprenoid biosynthetic process"/>
    <property type="evidence" value="ECO:0007669"/>
    <property type="project" value="UniProtKB-ARBA"/>
</dbReference>
<dbReference type="Proteomes" id="UP000217199">
    <property type="component" value="Unassembled WGS sequence"/>
</dbReference>
<keyword evidence="4 6" id="KW-0460">Magnesium</keyword>
<comment type="caution">
    <text evidence="7">The sequence shown here is derived from an EMBL/GenBank/DDBJ whole genome shotgun (WGS) entry which is preliminary data.</text>
</comment>
<gene>
    <name evidence="7" type="ORF">PNOK_0807100</name>
</gene>
<dbReference type="PANTHER" id="PTHR35201:SF4">
    <property type="entry name" value="BETA-PINACENE SYNTHASE-RELATED"/>
    <property type="match status" value="1"/>
</dbReference>
<dbReference type="InParanoid" id="A0A286UA46"/>
<keyword evidence="3 6" id="KW-0479">Metal-binding</keyword>
<dbReference type="EMBL" id="NBII01000008">
    <property type="protein sequence ID" value="PAV16451.1"/>
    <property type="molecule type" value="Genomic_DNA"/>
</dbReference>
<proteinExistence type="inferred from homology"/>
<dbReference type="SUPFAM" id="SSF48576">
    <property type="entry name" value="Terpenoid synthases"/>
    <property type="match status" value="1"/>
</dbReference>
<reference evidence="7 8" key="1">
    <citation type="journal article" date="2017" name="Mol. Ecol.">
        <title>Comparative and population genomic landscape of Phellinus noxius: A hypervariable fungus causing root rot in trees.</title>
        <authorList>
            <person name="Chung C.L."/>
            <person name="Lee T.J."/>
            <person name="Akiba M."/>
            <person name="Lee H.H."/>
            <person name="Kuo T.H."/>
            <person name="Liu D."/>
            <person name="Ke H.M."/>
            <person name="Yokoi T."/>
            <person name="Roa M.B."/>
            <person name="Lu M.J."/>
            <person name="Chang Y.Y."/>
            <person name="Ann P.J."/>
            <person name="Tsai J.N."/>
            <person name="Chen C.Y."/>
            <person name="Tzean S.S."/>
            <person name="Ota Y."/>
            <person name="Hattori T."/>
            <person name="Sahashi N."/>
            <person name="Liou R.F."/>
            <person name="Kikuchi T."/>
            <person name="Tsai I.J."/>
        </authorList>
    </citation>
    <scope>NUCLEOTIDE SEQUENCE [LARGE SCALE GENOMIC DNA]</scope>
    <source>
        <strain evidence="7 8">FFPRI411160</strain>
    </source>
</reference>
<dbReference type="SFLD" id="SFLDG01020">
    <property type="entry name" value="Terpene_Cyclase_Like_2"/>
    <property type="match status" value="1"/>
</dbReference>
<dbReference type="InterPro" id="IPR034686">
    <property type="entry name" value="Terpene_cyclase-like_2"/>
</dbReference>
<evidence type="ECO:0000256" key="1">
    <source>
        <dbReference type="ARBA" id="ARBA00001946"/>
    </source>
</evidence>
<comment type="cofactor">
    <cofactor evidence="1 6">
        <name>Mg(2+)</name>
        <dbReference type="ChEBI" id="CHEBI:18420"/>
    </cofactor>
</comment>
<dbReference type="PANTHER" id="PTHR35201">
    <property type="entry name" value="TERPENE SYNTHASE"/>
    <property type="match status" value="1"/>
</dbReference>
<evidence type="ECO:0000256" key="5">
    <source>
        <dbReference type="ARBA" id="ARBA00023239"/>
    </source>
</evidence>
<dbReference type="Gene3D" id="1.10.600.10">
    <property type="entry name" value="Farnesyl Diphosphate Synthase"/>
    <property type="match status" value="1"/>
</dbReference>
<dbReference type="OrthoDB" id="2861623at2759"/>
<comment type="similarity">
    <text evidence="2 6">Belongs to the terpene synthase family.</text>
</comment>
<organism evidence="7 8">
    <name type="scientific">Pyrrhoderma noxium</name>
    <dbReference type="NCBI Taxonomy" id="2282107"/>
    <lineage>
        <taxon>Eukaryota</taxon>
        <taxon>Fungi</taxon>
        <taxon>Dikarya</taxon>
        <taxon>Basidiomycota</taxon>
        <taxon>Agaricomycotina</taxon>
        <taxon>Agaricomycetes</taxon>
        <taxon>Hymenochaetales</taxon>
        <taxon>Hymenochaetaceae</taxon>
        <taxon>Pyrrhoderma</taxon>
    </lineage>
</organism>
<protein>
    <recommendedName>
        <fullName evidence="6">Terpene synthase</fullName>
        <ecNumber evidence="6">4.2.3.-</ecNumber>
    </recommendedName>
</protein>